<reference evidence="3" key="1">
    <citation type="journal article" date="2023" name="Mol. Phylogenet. Evol.">
        <title>Genome-scale phylogeny and comparative genomics of the fungal order Sordariales.</title>
        <authorList>
            <person name="Hensen N."/>
            <person name="Bonometti L."/>
            <person name="Westerberg I."/>
            <person name="Brannstrom I.O."/>
            <person name="Guillou S."/>
            <person name="Cros-Aarteil S."/>
            <person name="Calhoun S."/>
            <person name="Haridas S."/>
            <person name="Kuo A."/>
            <person name="Mondo S."/>
            <person name="Pangilinan J."/>
            <person name="Riley R."/>
            <person name="LaButti K."/>
            <person name="Andreopoulos B."/>
            <person name="Lipzen A."/>
            <person name="Chen C."/>
            <person name="Yan M."/>
            <person name="Daum C."/>
            <person name="Ng V."/>
            <person name="Clum A."/>
            <person name="Steindorff A."/>
            <person name="Ohm R.A."/>
            <person name="Martin F."/>
            <person name="Silar P."/>
            <person name="Natvig D.O."/>
            <person name="Lalanne C."/>
            <person name="Gautier V."/>
            <person name="Ament-Velasquez S.L."/>
            <person name="Kruys A."/>
            <person name="Hutchinson M.I."/>
            <person name="Powell A.J."/>
            <person name="Barry K."/>
            <person name="Miller A.N."/>
            <person name="Grigoriev I.V."/>
            <person name="Debuchy R."/>
            <person name="Gladieux P."/>
            <person name="Hiltunen Thoren M."/>
            <person name="Johannesson H."/>
        </authorList>
    </citation>
    <scope>NUCLEOTIDE SEQUENCE [LARGE SCALE GENOMIC DNA]</scope>
    <source>
        <strain evidence="3">CBS 284.82</strain>
    </source>
</reference>
<evidence type="ECO:0000256" key="1">
    <source>
        <dbReference type="SAM" id="MobiDB-lite"/>
    </source>
</evidence>
<dbReference type="EMBL" id="MU854439">
    <property type="protein sequence ID" value="KAK4038099.1"/>
    <property type="molecule type" value="Genomic_DNA"/>
</dbReference>
<name>A0AAN6PFN1_9PEZI</name>
<feature type="region of interest" description="Disordered" evidence="1">
    <location>
        <begin position="159"/>
        <end position="186"/>
    </location>
</feature>
<dbReference type="AlphaFoldDB" id="A0AAN6PFN1"/>
<accession>A0AAN6PFN1</accession>
<feature type="compositionally biased region" description="Low complexity" evidence="1">
    <location>
        <begin position="74"/>
        <end position="90"/>
    </location>
</feature>
<gene>
    <name evidence="2" type="ORF">C8A01DRAFT_37937</name>
</gene>
<comment type="caution">
    <text evidence="2">The sequence shown here is derived from an EMBL/GenBank/DDBJ whole genome shotgun (WGS) entry which is preliminary data.</text>
</comment>
<organism evidence="2 3">
    <name type="scientific">Parachaetomium inaequale</name>
    <dbReference type="NCBI Taxonomy" id="2588326"/>
    <lineage>
        <taxon>Eukaryota</taxon>
        <taxon>Fungi</taxon>
        <taxon>Dikarya</taxon>
        <taxon>Ascomycota</taxon>
        <taxon>Pezizomycotina</taxon>
        <taxon>Sordariomycetes</taxon>
        <taxon>Sordariomycetidae</taxon>
        <taxon>Sordariales</taxon>
        <taxon>Chaetomiaceae</taxon>
        <taxon>Parachaetomium</taxon>
    </lineage>
</organism>
<evidence type="ECO:0000313" key="3">
    <source>
        <dbReference type="Proteomes" id="UP001303115"/>
    </source>
</evidence>
<feature type="non-terminal residue" evidence="2">
    <location>
        <position position="238"/>
    </location>
</feature>
<protein>
    <submittedName>
        <fullName evidence="2">Uncharacterized protein</fullName>
    </submittedName>
</protein>
<proteinExistence type="predicted"/>
<feature type="region of interest" description="Disordered" evidence="1">
    <location>
        <begin position="1"/>
        <end position="121"/>
    </location>
</feature>
<sequence>METQPPSPSASDRENQPPSLPTPEPDDTITFWTGRTDLLQPNPPTGEPSNPASSTTTSTSTNTPNPFTLLLHHPTQPQAQPPQTQKKPPAYLLEWTDPHALTRKPTTTIRTPLPSPTTLREVLSRPPIPEIYLDKDDYLGDEARRLVVVHGLPREMVLAMEGEASPPSRERDRLRREGGVPGREESVEEVLGVDGEFIERFVKRRPYRPGSRLKQRAWRRRFLSGRRRGEAVERAEAN</sequence>
<dbReference type="Proteomes" id="UP001303115">
    <property type="component" value="Unassembled WGS sequence"/>
</dbReference>
<feature type="compositionally biased region" description="Low complexity" evidence="1">
    <location>
        <begin position="48"/>
        <end position="66"/>
    </location>
</feature>
<keyword evidence="3" id="KW-1185">Reference proteome</keyword>
<evidence type="ECO:0000313" key="2">
    <source>
        <dbReference type="EMBL" id="KAK4038099.1"/>
    </source>
</evidence>
<feature type="compositionally biased region" description="Basic and acidic residues" evidence="1">
    <location>
        <begin position="168"/>
        <end position="185"/>
    </location>
</feature>